<reference evidence="2" key="1">
    <citation type="submission" date="2021-01" db="EMBL/GenBank/DDBJ databases">
        <authorList>
            <person name="Corre E."/>
            <person name="Pelletier E."/>
            <person name="Niang G."/>
            <person name="Scheremetjew M."/>
            <person name="Finn R."/>
            <person name="Kale V."/>
            <person name="Holt S."/>
            <person name="Cochrane G."/>
            <person name="Meng A."/>
            <person name="Brown T."/>
            <person name="Cohen L."/>
        </authorList>
    </citation>
    <scope>NUCLEOTIDE SEQUENCE</scope>
    <source>
        <strain evidence="2">LB1974</strain>
    </source>
</reference>
<feature type="region of interest" description="Disordered" evidence="1">
    <location>
        <begin position="202"/>
        <end position="221"/>
    </location>
</feature>
<evidence type="ECO:0000256" key="1">
    <source>
        <dbReference type="SAM" id="MobiDB-lite"/>
    </source>
</evidence>
<accession>A0A7S4GQ75</accession>
<evidence type="ECO:0000313" key="2">
    <source>
        <dbReference type="EMBL" id="CAE0843314.1"/>
    </source>
</evidence>
<feature type="compositionally biased region" description="Low complexity" evidence="1">
    <location>
        <begin position="202"/>
        <end position="211"/>
    </location>
</feature>
<dbReference type="EMBL" id="HBJB01002969">
    <property type="protein sequence ID" value="CAE0843314.1"/>
    <property type="molecule type" value="Transcribed_RNA"/>
</dbReference>
<sequence>MAAAAADMDPQVLQYNKARQSTAEALLALEKGVKELHHQAKRRCESQGGEGAQSTDMDFLHDALRLQEEVGDLVKLVPKRIYEVCLVLKEITRVVASMPKEIRPDQDPTQDKELVETMRKLREEVATHLENAEMQFRGFSKKLQAIQSRCDLTAADLDLPEPLAAMRVAVTHVPEVLLKIFGKAKEMCKALQSCRRMEKLTHTTPPTATETGSADRTPGYQWHKTPPMTASTALGSAEHSPGYMSQPQAPDWAVLAALNSPHMAWNAAMAAALEEANPWATSPVERFDERAWPGQLEQFDEKIRAIQRRSP</sequence>
<organism evidence="2">
    <name type="scientific">Oxyrrhis marina</name>
    <name type="common">Dinoflagellate</name>
    <dbReference type="NCBI Taxonomy" id="2969"/>
    <lineage>
        <taxon>Eukaryota</taxon>
        <taxon>Sar</taxon>
        <taxon>Alveolata</taxon>
        <taxon>Dinophyceae</taxon>
        <taxon>Oxyrrhinales</taxon>
        <taxon>Oxyrrhinaceae</taxon>
        <taxon>Oxyrrhis</taxon>
    </lineage>
</organism>
<gene>
    <name evidence="2" type="ORF">OMAR00294_LOCUS2431</name>
</gene>
<protein>
    <submittedName>
        <fullName evidence="2">Uncharacterized protein</fullName>
    </submittedName>
</protein>
<dbReference type="AlphaFoldDB" id="A0A7S4GQ75"/>
<proteinExistence type="predicted"/>
<name>A0A7S4GQ75_OXYMA</name>